<evidence type="ECO:0000313" key="3">
    <source>
        <dbReference type="Proteomes" id="UP000188603"/>
    </source>
</evidence>
<accession>A0A1U9K6H5</accession>
<organism evidence="2 3">
    <name type="scientific">Novibacillus thermophilus</name>
    <dbReference type="NCBI Taxonomy" id="1471761"/>
    <lineage>
        <taxon>Bacteria</taxon>
        <taxon>Bacillati</taxon>
        <taxon>Bacillota</taxon>
        <taxon>Bacilli</taxon>
        <taxon>Bacillales</taxon>
        <taxon>Thermoactinomycetaceae</taxon>
        <taxon>Novibacillus</taxon>
    </lineage>
</organism>
<keyword evidence="1" id="KW-0812">Transmembrane</keyword>
<proteinExistence type="predicted"/>
<dbReference type="Proteomes" id="UP000188603">
    <property type="component" value="Chromosome"/>
</dbReference>
<keyword evidence="1" id="KW-1133">Transmembrane helix</keyword>
<feature type="transmembrane region" description="Helical" evidence="1">
    <location>
        <begin position="41"/>
        <end position="63"/>
    </location>
</feature>
<reference evidence="2 3" key="1">
    <citation type="journal article" date="2015" name="Int. J. Syst. Evol. Microbiol.">
        <title>Novibacillus thermophilus gen. nov., sp. nov., a Gram-staining-negative and moderately thermophilic member of the family Thermoactinomycetaceae.</title>
        <authorList>
            <person name="Yang G."/>
            <person name="Chen J."/>
            <person name="Zhou S."/>
        </authorList>
    </citation>
    <scope>NUCLEOTIDE SEQUENCE [LARGE SCALE GENOMIC DNA]</scope>
    <source>
        <strain evidence="2 3">SG-1</strain>
    </source>
</reference>
<dbReference type="AlphaFoldDB" id="A0A1U9K6H5"/>
<keyword evidence="1" id="KW-0472">Membrane</keyword>
<dbReference type="RefSeq" id="WP_077719484.1">
    <property type="nucleotide sequence ID" value="NZ_CP019699.1"/>
</dbReference>
<evidence type="ECO:0000313" key="2">
    <source>
        <dbReference type="EMBL" id="AQS55616.1"/>
    </source>
</evidence>
<dbReference type="OrthoDB" id="3628949at2"/>
<name>A0A1U9K6H5_9BACL</name>
<dbReference type="KEGG" id="ntr:B0W44_07310"/>
<evidence type="ECO:0000256" key="1">
    <source>
        <dbReference type="SAM" id="Phobius"/>
    </source>
</evidence>
<feature type="transmembrane region" description="Helical" evidence="1">
    <location>
        <begin position="9"/>
        <end position="29"/>
    </location>
</feature>
<dbReference type="EMBL" id="CP019699">
    <property type="protein sequence ID" value="AQS55616.1"/>
    <property type="molecule type" value="Genomic_DNA"/>
</dbReference>
<evidence type="ECO:0008006" key="4">
    <source>
        <dbReference type="Google" id="ProtNLM"/>
    </source>
</evidence>
<keyword evidence="3" id="KW-1185">Reference proteome</keyword>
<gene>
    <name evidence="2" type="ORF">B0W44_07310</name>
</gene>
<sequence>MKRHTFDKVYFTVTIALFLTVLFPVFQLGNKAFPIVFGLPFSFFWVVMWAVVTFTAVLILYVLDPDKRGE</sequence>
<protein>
    <recommendedName>
        <fullName evidence="4">DUF3311 domain-containing protein</fullName>
    </recommendedName>
</protein>